<evidence type="ECO:0000313" key="4">
    <source>
        <dbReference type="Proteomes" id="UP000708208"/>
    </source>
</evidence>
<gene>
    <name evidence="3" type="ORF">AFUS01_LOCUS7873</name>
</gene>
<dbReference type="EMBL" id="CAJVCH010053799">
    <property type="protein sequence ID" value="CAG7718483.1"/>
    <property type="molecule type" value="Genomic_DNA"/>
</dbReference>
<accession>A0A8J2JDX4</accession>
<feature type="region of interest" description="Disordered" evidence="1">
    <location>
        <begin position="235"/>
        <end position="264"/>
    </location>
</feature>
<proteinExistence type="predicted"/>
<feature type="compositionally biased region" description="Basic residues" evidence="1">
    <location>
        <begin position="249"/>
        <end position="258"/>
    </location>
</feature>
<keyword evidence="4" id="KW-1185">Reference proteome</keyword>
<dbReference type="AlphaFoldDB" id="A0A8J2JDX4"/>
<evidence type="ECO:0000256" key="1">
    <source>
        <dbReference type="SAM" id="MobiDB-lite"/>
    </source>
</evidence>
<dbReference type="Pfam" id="PF00646">
    <property type="entry name" value="F-box"/>
    <property type="match status" value="1"/>
</dbReference>
<name>A0A8J2JDX4_9HEXA</name>
<organism evidence="3 4">
    <name type="scientific">Allacma fusca</name>
    <dbReference type="NCBI Taxonomy" id="39272"/>
    <lineage>
        <taxon>Eukaryota</taxon>
        <taxon>Metazoa</taxon>
        <taxon>Ecdysozoa</taxon>
        <taxon>Arthropoda</taxon>
        <taxon>Hexapoda</taxon>
        <taxon>Collembola</taxon>
        <taxon>Symphypleona</taxon>
        <taxon>Sminthuridae</taxon>
        <taxon>Allacma</taxon>
    </lineage>
</organism>
<reference evidence="3" key="1">
    <citation type="submission" date="2021-06" db="EMBL/GenBank/DDBJ databases">
        <authorList>
            <person name="Hodson N. C."/>
            <person name="Mongue J. A."/>
            <person name="Jaron S. K."/>
        </authorList>
    </citation>
    <scope>NUCLEOTIDE SEQUENCE</scope>
</reference>
<evidence type="ECO:0000259" key="2">
    <source>
        <dbReference type="Pfam" id="PF00646"/>
    </source>
</evidence>
<protein>
    <recommendedName>
        <fullName evidence="2">F-box domain-containing protein</fullName>
    </recommendedName>
</protein>
<sequence length="662" mass="76343">MKGKEYPKNLEILFESILPFLTLEDLKNCRQLNSTWKYIVETAVRFARICSDSTILQLNKEFSDAHLSIRVENLINPITDDQILFASKVKLLFVEPFPKGHNSNSRDLCESSVIGVNSKPTVSFPNFIKILWSCINVHRLILNQGALAHTQLDRACFQGLARTLIHLKHLGVILTGNKELQNLRYIFGEKFPHLEFLSVCYHKIRHAPTLEQYVEILMFILKHKETLRDIVMSDPPMVPNQLEPTTGGKKTKKRKKLKNPQQSQPNTFQEYLTHFRREFETLQLHGIGIKFTENQFSCWGLGMTILENRKNLVLIYLSKIPAIVAEKLAWENSCTLQVLNLKGIPYDMRPELSKAFNCTCLSQCYNLSELELSDFYNYRHVERLPFKKLKSLQMLTYMGNDSLYGKEALCSCEAAETMAEELKVVEKIVLFRSSMMTCKLTNKLCQLETLQEITLLGFKGKYFNNERLRLLYENGPAARRDFIAEQNHKPSNYGDGNPFCICNSRDYADELHKICSESSLCPSCVRIIFPKGPKTRWDKLNPSIRHIILSYLSFEDLCSARLVSRSWSQDALAFLQYGICFSDKSKDYICKTSLSNILYLAVANLKSVIPYEKFYFARFVQTLVLEYNEVSFTKPNSVNLSTVPTNDILNSFPEEHFTKPFL</sequence>
<dbReference type="InterPro" id="IPR001810">
    <property type="entry name" value="F-box_dom"/>
</dbReference>
<dbReference type="Proteomes" id="UP000708208">
    <property type="component" value="Unassembled WGS sequence"/>
</dbReference>
<comment type="caution">
    <text evidence="3">The sequence shown here is derived from an EMBL/GenBank/DDBJ whole genome shotgun (WGS) entry which is preliminary data.</text>
</comment>
<feature type="domain" description="F-box" evidence="2">
    <location>
        <begin position="537"/>
        <end position="568"/>
    </location>
</feature>
<evidence type="ECO:0000313" key="3">
    <source>
        <dbReference type="EMBL" id="CAG7718483.1"/>
    </source>
</evidence>